<protein>
    <recommendedName>
        <fullName evidence="2">ATP phosphoribosyltransferase</fullName>
    </recommendedName>
</protein>
<keyword evidence="12" id="KW-1185">Reference proteome</keyword>
<dbReference type="GO" id="GO:1902494">
    <property type="term" value="C:catalytic complex"/>
    <property type="evidence" value="ECO:0007669"/>
    <property type="project" value="UniProtKB-ARBA"/>
</dbReference>
<dbReference type="PROSITE" id="PS01099">
    <property type="entry name" value="COMPLEX1_24K"/>
    <property type="match status" value="1"/>
</dbReference>
<reference evidence="11" key="1">
    <citation type="submission" date="2022-11" db="EMBL/GenBank/DDBJ databases">
        <authorList>
            <person name="Petersen C."/>
        </authorList>
    </citation>
    <scope>NUCLEOTIDE SEQUENCE</scope>
    <source>
        <strain evidence="11">IBT 21917</strain>
    </source>
</reference>
<dbReference type="GO" id="GO:0051537">
    <property type="term" value="F:2 iron, 2 sulfur cluster binding"/>
    <property type="evidence" value="ECO:0007669"/>
    <property type="project" value="UniProtKB-KW"/>
</dbReference>
<keyword evidence="7" id="KW-0411">Iron-sulfur</keyword>
<dbReference type="Proteomes" id="UP001146351">
    <property type="component" value="Unassembled WGS sequence"/>
</dbReference>
<dbReference type="Gene3D" id="3.30.70.120">
    <property type="match status" value="1"/>
</dbReference>
<dbReference type="InterPro" id="IPR042128">
    <property type="entry name" value="NuoE_dom"/>
</dbReference>
<evidence type="ECO:0000256" key="4">
    <source>
        <dbReference type="ARBA" id="ARBA00022723"/>
    </source>
</evidence>
<comment type="caution">
    <text evidence="11">The sequence shown here is derived from an EMBL/GenBank/DDBJ whole genome shotgun (WGS) entry which is preliminary data.</text>
</comment>
<keyword evidence="4" id="KW-0479">Metal-binding</keyword>
<dbReference type="GO" id="GO:0098796">
    <property type="term" value="C:membrane protein complex"/>
    <property type="evidence" value="ECO:0007669"/>
    <property type="project" value="UniProtKB-ARBA"/>
</dbReference>
<dbReference type="NCBIfam" id="NF005725">
    <property type="entry name" value="PRK07539.1-5"/>
    <property type="match status" value="1"/>
</dbReference>
<dbReference type="InterPro" id="IPR041921">
    <property type="entry name" value="NuoE_N"/>
</dbReference>
<dbReference type="InterPro" id="IPR015867">
    <property type="entry name" value="N-reg_PII/ATP_PRibTrfase_C"/>
</dbReference>
<evidence type="ECO:0000256" key="5">
    <source>
        <dbReference type="ARBA" id="ARBA00022967"/>
    </source>
</evidence>
<evidence type="ECO:0000256" key="6">
    <source>
        <dbReference type="ARBA" id="ARBA00023004"/>
    </source>
</evidence>
<dbReference type="Pfam" id="PF01257">
    <property type="entry name" value="2Fe-2S_thioredx"/>
    <property type="match status" value="1"/>
</dbReference>
<dbReference type="Gene3D" id="1.10.10.1590">
    <property type="entry name" value="NADH-quinone oxidoreductase subunit E"/>
    <property type="match status" value="1"/>
</dbReference>
<dbReference type="GO" id="GO:0046872">
    <property type="term" value="F:metal ion binding"/>
    <property type="evidence" value="ECO:0007669"/>
    <property type="project" value="UniProtKB-KW"/>
</dbReference>
<organism evidence="11 12">
    <name type="scientific">Penicillium capsulatum</name>
    <dbReference type="NCBI Taxonomy" id="69766"/>
    <lineage>
        <taxon>Eukaryota</taxon>
        <taxon>Fungi</taxon>
        <taxon>Dikarya</taxon>
        <taxon>Ascomycota</taxon>
        <taxon>Pezizomycotina</taxon>
        <taxon>Eurotiomycetes</taxon>
        <taxon>Eurotiomycetidae</taxon>
        <taxon>Eurotiales</taxon>
        <taxon>Aspergillaceae</taxon>
        <taxon>Penicillium</taxon>
    </lineage>
</organism>
<comment type="similarity">
    <text evidence="1">Belongs to the complex I 24 kDa subunit family.</text>
</comment>
<sequence length="426" mass="46811">MSTPNVPDRYKLVFFVPPENLDACKEAIFATGAGSFPGGKYTKCCFETVGTGQFLPNEGADPAIGAVGKVEQCRETKVEVMCLGREMMLDAVRELIKAHPYEEVAYEVYRMENVLNLIKSKVGGGGSNLSTLIGRPQTRLANSIRPSPLNLNFPRLLPCAMASKLFPVSRASRLLRLPTPQYRSFSAAPQRYSDTLAVHRNSPSNNPSLPFKFSQQNLTLADEILKRYPPQYKKAAVMPLLDLGQRQHGYTSISVMNEVARMLEMPPMRVYEVATFYTMYNREPVGKYFLQICTTTPCQLGGCGSDSIVKAINEHLGITPGHTTEDGLFTYIEVECLGACVNAPMVQINDDYYEDLTPESMKSLLTALKDSATATGAATKIPAPGPLSGRSTCENSAGLTNLQDPPVWNPETMMRKDGALDEQPQQ</sequence>
<proteinExistence type="inferred from homology"/>
<evidence type="ECO:0000256" key="8">
    <source>
        <dbReference type="ARBA" id="ARBA00023027"/>
    </source>
</evidence>
<dbReference type="SUPFAM" id="SSF52833">
    <property type="entry name" value="Thioredoxin-like"/>
    <property type="match status" value="1"/>
</dbReference>
<dbReference type="EMBL" id="JAPQKO010000003">
    <property type="protein sequence ID" value="KAJ5171904.1"/>
    <property type="molecule type" value="Genomic_DNA"/>
</dbReference>
<dbReference type="GO" id="GO:0006120">
    <property type="term" value="P:mitochondrial electron transport, NADH to ubiquinone"/>
    <property type="evidence" value="ECO:0007669"/>
    <property type="project" value="UniProtKB-ARBA"/>
</dbReference>
<dbReference type="GO" id="GO:0005743">
    <property type="term" value="C:mitochondrial inner membrane"/>
    <property type="evidence" value="ECO:0007669"/>
    <property type="project" value="UniProtKB-ARBA"/>
</dbReference>
<dbReference type="FunFam" id="3.40.30.10:FF:000022">
    <property type="entry name" value="NADH dehydrogenase flavoprotein 2, mitochondrial"/>
    <property type="match status" value="1"/>
</dbReference>
<evidence type="ECO:0000256" key="7">
    <source>
        <dbReference type="ARBA" id="ARBA00023014"/>
    </source>
</evidence>
<accession>A0A9W9IA12</accession>
<evidence type="ECO:0000256" key="10">
    <source>
        <dbReference type="SAM" id="MobiDB-lite"/>
    </source>
</evidence>
<evidence type="ECO:0000256" key="1">
    <source>
        <dbReference type="ARBA" id="ARBA00010643"/>
    </source>
</evidence>
<dbReference type="PANTHER" id="PTHR10371:SF3">
    <property type="entry name" value="NADH DEHYDROGENASE [UBIQUINONE] FLAVOPROTEIN 2, MITOCHONDRIAL"/>
    <property type="match status" value="1"/>
</dbReference>
<dbReference type="InterPro" id="IPR036069">
    <property type="entry name" value="DUF34/NIF3_sf"/>
</dbReference>
<keyword evidence="3" id="KW-0001">2Fe-2S</keyword>
<keyword evidence="8" id="KW-0520">NAD</keyword>
<dbReference type="PANTHER" id="PTHR10371">
    <property type="entry name" value="NADH DEHYDROGENASE UBIQUINONE FLAVOPROTEIN 2, MITOCHONDRIAL"/>
    <property type="match status" value="1"/>
</dbReference>
<evidence type="ECO:0000313" key="12">
    <source>
        <dbReference type="Proteomes" id="UP001146351"/>
    </source>
</evidence>
<dbReference type="OrthoDB" id="10254187at2759"/>
<name>A0A9W9IA12_9EURO</name>
<comment type="cofactor">
    <cofactor evidence="9">
        <name>[2Fe-2S] cluster</name>
        <dbReference type="ChEBI" id="CHEBI:190135"/>
    </cofactor>
</comment>
<dbReference type="InterPro" id="IPR036249">
    <property type="entry name" value="Thioredoxin-like_sf"/>
</dbReference>
<feature type="region of interest" description="Disordered" evidence="10">
    <location>
        <begin position="377"/>
        <end position="426"/>
    </location>
</feature>
<dbReference type="CDD" id="cd03064">
    <property type="entry name" value="TRX_Fd_NuoE"/>
    <property type="match status" value="1"/>
</dbReference>
<evidence type="ECO:0000313" key="11">
    <source>
        <dbReference type="EMBL" id="KAJ5171904.1"/>
    </source>
</evidence>
<evidence type="ECO:0000256" key="9">
    <source>
        <dbReference type="ARBA" id="ARBA00034078"/>
    </source>
</evidence>
<dbReference type="GO" id="GO:0016491">
    <property type="term" value="F:oxidoreductase activity"/>
    <property type="evidence" value="ECO:0007669"/>
    <property type="project" value="InterPro"/>
</dbReference>
<dbReference type="GO" id="GO:0008137">
    <property type="term" value="F:NADH dehydrogenase (ubiquinone) activity"/>
    <property type="evidence" value="ECO:0007669"/>
    <property type="project" value="UniProtKB-ARBA"/>
</dbReference>
<dbReference type="InterPro" id="IPR002023">
    <property type="entry name" value="NuoE-like"/>
</dbReference>
<evidence type="ECO:0000256" key="3">
    <source>
        <dbReference type="ARBA" id="ARBA00022714"/>
    </source>
</evidence>
<dbReference type="FunFam" id="1.10.10.1590:FF:000001">
    <property type="entry name" value="NADH-quinone oxidoreductase subunit E"/>
    <property type="match status" value="1"/>
</dbReference>
<keyword evidence="6" id="KW-0408">Iron</keyword>
<reference evidence="11" key="2">
    <citation type="journal article" date="2023" name="IMA Fungus">
        <title>Comparative genomic study of the Penicillium genus elucidates a diverse pangenome and 15 lateral gene transfer events.</title>
        <authorList>
            <person name="Petersen C."/>
            <person name="Sorensen T."/>
            <person name="Nielsen M.R."/>
            <person name="Sondergaard T.E."/>
            <person name="Sorensen J.L."/>
            <person name="Fitzpatrick D.A."/>
            <person name="Frisvad J.C."/>
            <person name="Nielsen K.L."/>
        </authorList>
    </citation>
    <scope>NUCLEOTIDE SEQUENCE</scope>
    <source>
        <strain evidence="11">IBT 21917</strain>
    </source>
</reference>
<dbReference type="NCBIfam" id="TIGR01958">
    <property type="entry name" value="nuoE_fam"/>
    <property type="match status" value="1"/>
</dbReference>
<dbReference type="SUPFAM" id="SSF102705">
    <property type="entry name" value="NIF3 (NGG1p interacting factor 3)-like"/>
    <property type="match status" value="1"/>
</dbReference>
<evidence type="ECO:0000256" key="2">
    <source>
        <dbReference type="ARBA" id="ARBA00020998"/>
    </source>
</evidence>
<dbReference type="Gene3D" id="3.40.30.10">
    <property type="entry name" value="Glutaredoxin"/>
    <property type="match status" value="1"/>
</dbReference>
<dbReference type="AlphaFoldDB" id="A0A9W9IA12"/>
<feature type="compositionally biased region" description="Polar residues" evidence="10">
    <location>
        <begin position="389"/>
        <end position="403"/>
    </location>
</feature>
<gene>
    <name evidence="11" type="ORF">N7492_004497</name>
</gene>
<keyword evidence="5" id="KW-1278">Translocase</keyword>